<reference evidence="9" key="1">
    <citation type="journal article" date="2013" name="Syst. Appl. Microbiol.">
        <title>Phylogenetic position and virulence apparatus of the pear flower necrosis pathogen Erwinia piriflorinigrans CFBP 5888T as assessed by comparative genomics.</title>
        <authorList>
            <person name="Smits T.H."/>
            <person name="Rezzonico F."/>
            <person name="Lopez M.M."/>
            <person name="Blom J."/>
            <person name="Goesmann A."/>
            <person name="Frey J.E."/>
            <person name="Duffy B."/>
        </authorList>
    </citation>
    <scope>NUCLEOTIDE SEQUENCE [LARGE SCALE GENOMIC DNA]</scope>
    <source>
        <strain evidence="9">CFBP 5888</strain>
        <plasmid evidence="9">pEPIR37</plasmid>
    </source>
</reference>
<dbReference type="AlphaFoldDB" id="V5Z2Z9"/>
<dbReference type="Pfam" id="PF02028">
    <property type="entry name" value="BCCT"/>
    <property type="match status" value="1"/>
</dbReference>
<dbReference type="EMBL" id="HE792893">
    <property type="protein sequence ID" value="CCG55407.1"/>
    <property type="molecule type" value="Genomic_DNA"/>
</dbReference>
<accession>V5Z2Z9</accession>
<dbReference type="PROSITE" id="PS01303">
    <property type="entry name" value="BCCT"/>
    <property type="match status" value="1"/>
</dbReference>
<dbReference type="GO" id="GO:0022857">
    <property type="term" value="F:transmembrane transporter activity"/>
    <property type="evidence" value="ECO:0007669"/>
    <property type="project" value="InterPro"/>
</dbReference>
<feature type="transmembrane region" description="Helical" evidence="8">
    <location>
        <begin position="462"/>
        <end position="482"/>
    </location>
</feature>
<feature type="transmembrane region" description="Helical" evidence="8">
    <location>
        <begin position="153"/>
        <end position="176"/>
    </location>
</feature>
<proteinExistence type="inferred from homology"/>
<dbReference type="InterPro" id="IPR018093">
    <property type="entry name" value="BCCT_CS"/>
</dbReference>
<feature type="transmembrane region" description="Helical" evidence="8">
    <location>
        <begin position="26"/>
        <end position="45"/>
    </location>
</feature>
<feature type="transmembrane region" description="Helical" evidence="8">
    <location>
        <begin position="65"/>
        <end position="84"/>
    </location>
</feature>
<evidence type="ECO:0000256" key="4">
    <source>
        <dbReference type="ARBA" id="ARBA00022475"/>
    </source>
</evidence>
<keyword evidence="9" id="KW-0614">Plasmid</keyword>
<feature type="transmembrane region" description="Helical" evidence="8">
    <location>
        <begin position="488"/>
        <end position="507"/>
    </location>
</feature>
<evidence type="ECO:0000256" key="8">
    <source>
        <dbReference type="SAM" id="Phobius"/>
    </source>
</evidence>
<dbReference type="NCBIfam" id="NF007399">
    <property type="entry name" value="PRK09928.1"/>
    <property type="match status" value="1"/>
</dbReference>
<feature type="transmembrane region" description="Helical" evidence="8">
    <location>
        <begin position="360"/>
        <end position="378"/>
    </location>
</feature>
<feature type="transmembrane region" description="Helical" evidence="8">
    <location>
        <begin position="416"/>
        <end position="442"/>
    </location>
</feature>
<evidence type="ECO:0000256" key="5">
    <source>
        <dbReference type="ARBA" id="ARBA00022692"/>
    </source>
</evidence>
<evidence type="ECO:0000256" key="2">
    <source>
        <dbReference type="ARBA" id="ARBA00005658"/>
    </source>
</evidence>
<name>V5Z2Z9_9GAMM</name>
<gene>
    <name evidence="9" type="primary">betT</name>
    <name evidence="9" type="ORF">EPIR_pEPIR37030</name>
</gene>
<keyword evidence="4" id="KW-1003">Cell membrane</keyword>
<comment type="subcellular location">
    <subcellularLocation>
        <location evidence="1">Cell membrane</location>
        <topology evidence="1">Multi-pass membrane protein</topology>
    </subcellularLocation>
</comment>
<evidence type="ECO:0000256" key="1">
    <source>
        <dbReference type="ARBA" id="ARBA00004651"/>
    </source>
</evidence>
<organism evidence="9">
    <name type="scientific">Erwinia piriflorinigrans CFBP 5888</name>
    <dbReference type="NCBI Taxonomy" id="1161919"/>
    <lineage>
        <taxon>Bacteria</taxon>
        <taxon>Pseudomonadati</taxon>
        <taxon>Pseudomonadota</taxon>
        <taxon>Gammaproteobacteria</taxon>
        <taxon>Enterobacterales</taxon>
        <taxon>Erwiniaceae</taxon>
        <taxon>Erwinia</taxon>
    </lineage>
</organism>
<dbReference type="PANTHER" id="PTHR30047:SF7">
    <property type="entry name" value="HIGH-AFFINITY CHOLINE TRANSPORT PROTEIN"/>
    <property type="match status" value="1"/>
</dbReference>
<evidence type="ECO:0000313" key="9">
    <source>
        <dbReference type="EMBL" id="CCG55407.1"/>
    </source>
</evidence>
<comment type="similarity">
    <text evidence="2">Belongs to the BCCT transporter (TC 2.A.15) family.</text>
</comment>
<evidence type="ECO:0000256" key="3">
    <source>
        <dbReference type="ARBA" id="ARBA00022448"/>
    </source>
</evidence>
<keyword evidence="6 8" id="KW-1133">Transmembrane helix</keyword>
<dbReference type="GO" id="GO:0005886">
    <property type="term" value="C:plasma membrane"/>
    <property type="evidence" value="ECO:0007669"/>
    <property type="project" value="UniProtKB-SubCell"/>
</dbReference>
<feature type="transmembrane region" description="Helical" evidence="8">
    <location>
        <begin position="105"/>
        <end position="125"/>
    </location>
</feature>
<keyword evidence="7 8" id="KW-0472">Membrane</keyword>
<feature type="transmembrane region" description="Helical" evidence="8">
    <location>
        <begin position="275"/>
        <end position="300"/>
    </location>
</feature>
<dbReference type="NCBIfam" id="TIGR00842">
    <property type="entry name" value="bcct"/>
    <property type="match status" value="1"/>
</dbReference>
<feature type="transmembrane region" description="Helical" evidence="8">
    <location>
        <begin position="241"/>
        <end position="263"/>
    </location>
</feature>
<dbReference type="InterPro" id="IPR000060">
    <property type="entry name" value="BCCT_transptr"/>
</dbReference>
<geneLocation type="plasmid" evidence="9">
    <name>pEPIR37</name>
</geneLocation>
<feature type="transmembrane region" description="Helical" evidence="8">
    <location>
        <begin position="204"/>
        <end position="229"/>
    </location>
</feature>
<feature type="transmembrane region" description="Helical" evidence="8">
    <location>
        <begin position="329"/>
        <end position="348"/>
    </location>
</feature>
<keyword evidence="5 8" id="KW-0812">Transmembrane</keyword>
<keyword evidence="3" id="KW-0813">Transport</keyword>
<sequence length="687" mass="77447">MSIFFGDIMPTTETPEKLQKDRINPVVFYTSAVLILLFSLTTILFTDFSDRWINRTLDWVSNTFGWYYLLAATLYIVFVIFMACSRFGSIKLGPEQSKPEFSLMSWAAMLFAAGIGIDLMFFSVAEPVTQYMMPPEGQGQTLEAARQAMVWTLFHYGLTGWSMYALMGIALGYFSYRYGLPLTIRSALYPIFGKRINGPIGHTVDIAAVLGTIFGIATTLGIGVVQLNYGLKVLFDVPEGLTAQAGLIVLSVIMATISVTSGVNKGIRFLSELNVLLAFGLILFVLFVGDTSFLLNALVLNVGDYINRFMGMTLDSFAFDRPTEWMNNWTLFFWAWWVAWSPFVGLFLARISRGRTIRQFVVGTLTIPFIFTLLWLSIFGNSALNEIIHGNLALAQETLAHPERGFYSLLAQYPGFTFSASVATITGLLFYVTSADSGSLVLGNFTSRLSDINNDAPNWLRIFWSVTIGVLTLGMLMVNGVTALQKTTVIMGLPFSFVIFFVMAGLYKSLRVEDHRRASATVNTPPVPVSRDDRLNWKQRISRVMNYPGTTHTRKMLDDVCRPAMEEVGRELERRGAKVQVNELPAVDDERLNHLELLVDLADEQSFLYQIWPQRYSVPAFTYRARSGKSDYFRLETFLLEGTQGNDLMDYTKEQIINDILDQYERHLTFLHIHREAPGNSMPFPEV</sequence>
<evidence type="ECO:0000256" key="6">
    <source>
        <dbReference type="ARBA" id="ARBA00022989"/>
    </source>
</evidence>
<protein>
    <submittedName>
        <fullName evidence="9">High-affinity choline transport protein</fullName>
    </submittedName>
</protein>
<evidence type="ECO:0000256" key="7">
    <source>
        <dbReference type="ARBA" id="ARBA00023136"/>
    </source>
</evidence>
<dbReference type="PANTHER" id="PTHR30047">
    <property type="entry name" value="HIGH-AFFINITY CHOLINE TRANSPORT PROTEIN-RELATED"/>
    <property type="match status" value="1"/>
</dbReference>